<name>A0A7E5A1F2_PANRE</name>
<protein>
    <submittedName>
        <fullName evidence="4">Uncharacterized protein</fullName>
    </submittedName>
</protein>
<feature type="compositionally biased region" description="Basic and acidic residues" evidence="1">
    <location>
        <begin position="81"/>
        <end position="96"/>
    </location>
</feature>
<reference evidence="3" key="1">
    <citation type="journal article" date="2013" name="Genetics">
        <title>The draft genome and transcriptome of Panagrellus redivivus are shaped by the harsh demands of a free-living lifestyle.</title>
        <authorList>
            <person name="Srinivasan J."/>
            <person name="Dillman A.R."/>
            <person name="Macchietto M.G."/>
            <person name="Heikkinen L."/>
            <person name="Lakso M."/>
            <person name="Fracchia K.M."/>
            <person name="Antoshechkin I."/>
            <person name="Mortazavi A."/>
            <person name="Wong G."/>
            <person name="Sternberg P.W."/>
        </authorList>
    </citation>
    <scope>NUCLEOTIDE SEQUENCE [LARGE SCALE GENOMIC DNA]</scope>
    <source>
        <strain evidence="3">MT8872</strain>
    </source>
</reference>
<dbReference type="AlphaFoldDB" id="A0A7E5A1F2"/>
<organism evidence="3 4">
    <name type="scientific">Panagrellus redivivus</name>
    <name type="common">Microworm</name>
    <dbReference type="NCBI Taxonomy" id="6233"/>
    <lineage>
        <taxon>Eukaryota</taxon>
        <taxon>Metazoa</taxon>
        <taxon>Ecdysozoa</taxon>
        <taxon>Nematoda</taxon>
        <taxon>Chromadorea</taxon>
        <taxon>Rhabditida</taxon>
        <taxon>Tylenchina</taxon>
        <taxon>Panagrolaimomorpha</taxon>
        <taxon>Panagrolaimoidea</taxon>
        <taxon>Panagrolaimidae</taxon>
        <taxon>Panagrellus</taxon>
    </lineage>
</organism>
<evidence type="ECO:0000313" key="3">
    <source>
        <dbReference type="Proteomes" id="UP000492821"/>
    </source>
</evidence>
<dbReference type="Proteomes" id="UP000492821">
    <property type="component" value="Unassembled WGS sequence"/>
</dbReference>
<keyword evidence="2" id="KW-0812">Transmembrane</keyword>
<feature type="region of interest" description="Disordered" evidence="1">
    <location>
        <begin position="29"/>
        <end position="189"/>
    </location>
</feature>
<reference evidence="4" key="2">
    <citation type="submission" date="2020-10" db="UniProtKB">
        <authorList>
            <consortium name="WormBaseParasite"/>
        </authorList>
    </citation>
    <scope>IDENTIFICATION</scope>
</reference>
<accession>A0A7E5A1F2</accession>
<feature type="transmembrane region" description="Helical" evidence="2">
    <location>
        <begin position="6"/>
        <end position="25"/>
    </location>
</feature>
<feature type="region of interest" description="Disordered" evidence="1">
    <location>
        <begin position="203"/>
        <end position="222"/>
    </location>
</feature>
<keyword evidence="3" id="KW-1185">Reference proteome</keyword>
<feature type="compositionally biased region" description="Polar residues" evidence="1">
    <location>
        <begin position="61"/>
        <end position="74"/>
    </location>
</feature>
<evidence type="ECO:0000313" key="4">
    <source>
        <dbReference type="WBParaSite" id="Pan_g8923.t1"/>
    </source>
</evidence>
<proteinExistence type="predicted"/>
<evidence type="ECO:0000256" key="2">
    <source>
        <dbReference type="SAM" id="Phobius"/>
    </source>
</evidence>
<keyword evidence="2" id="KW-0472">Membrane</keyword>
<keyword evidence="2" id="KW-1133">Transmembrane helix</keyword>
<dbReference type="WBParaSite" id="Pan_g8923.t1">
    <property type="protein sequence ID" value="Pan_g8923.t1"/>
    <property type="gene ID" value="Pan_g8923"/>
</dbReference>
<evidence type="ECO:0000256" key="1">
    <source>
        <dbReference type="SAM" id="MobiDB-lite"/>
    </source>
</evidence>
<feature type="compositionally biased region" description="Basic and acidic residues" evidence="1">
    <location>
        <begin position="143"/>
        <end position="181"/>
    </location>
</feature>
<sequence length="252" mass="27424">MLPCDIIIMAVMTMFFAATVPLAIAHCARKKKPPPPVPPAAPGTPGGGTPGAKSAYKAAVTPSQLKKPTTSGTPSPADGGAGDKHPEQQKKSNKEKPKSKRDKGNSKQGDPQAPAQPSEPPCLGALDKTQEDSHKSKSSKTSGGDKHESEGKDEKKDKKDADKKEEEEKKEPPPIVPEEHVQQLGNLDDFIKDTRTKLNKEIEEMGSVHEHDKKKEDPFDPNRHVIINEKKCKCYTTNNEETKEDDAPDDLI</sequence>